<name>A0ABT1X022_9PROT</name>
<protein>
    <submittedName>
        <fullName evidence="2">Glycosyltransferase family 61 protein</fullName>
    </submittedName>
</protein>
<dbReference type="Pfam" id="PF04577">
    <property type="entry name" value="Glyco_transf_61"/>
    <property type="match status" value="1"/>
</dbReference>
<sequence length="882" mass="94673">MPSFRDVIVAPTAAMGWRPEPHELKTGPIWPDFAAQVDARHCRGLHPTPYDTAPDPPAGPLPAIAEAAWCGPWCFHFGHAIVDFGMRILASARSWPGLPLLFTPDPRGDSPPGFFWAILDAWGVGRDRVVLVREPVTVRTLHVLPQAERMHGPPPDPAYLDLLDAAVAGPADPDLAGRTVLLSRARVTPRSLEGRIAGEAFIDSVLAAAGVVVAHPEALPVAAQIRLYRSAGRLLFSEGSALHGLQLVGRVAASVDVLVRRPGERMAEAAVSARSPDAAWLDATAGQVEGMRRDGLPDAGTGITALDPDRLLPMLGERLGIDLAPHWDARAFREAARLDLRRWIAHRATLRHRHHDPEGDAATVARTAAGVALLAEPQGLVQGWTDAVEAARRREKAVAGDAAEGLASLLGIDPGQFSRPKPGAAALVGSCEVVDVLGPLGPGAGPHGADPALRARIRAAWARKAWLERARALNEAFLAHVPHRHIPAPLSGGEAALLGSLPLGQYQVSLLLDGDRPLLLVALGPVPVGLYHPADSLFLVLSAHAPDPRAALRTLLEHLLSRPGLWLDWMRRATGAGLRRALVIADQHPGHFIRQSLAWLDREEAAIRAFVRDGGLLVAAPDLCALDPFAVLPSLAQLDRLTLPGDRLTDALLAGGYDAHRVYRANFYPDAAWLRRRLAPLIAAAPPPPPGRRYCAMISLDADGRRTANEPEALRSLLRTLAEACARDGSALDLVWDAWAAPARPWEADTVAGRAEPLVAAILDGLDAPIGEQRRVFGLSPLEKLPEILRCDLVVSAQGVITQLSSWLLRRPTITWARNGARRVELDEATAHEIDPRALADAPGEDRGNRVLLAPWGVEDALRRAAGARLDIRPTHPPPEGR</sequence>
<reference evidence="2 3" key="1">
    <citation type="submission" date="2022-06" db="EMBL/GenBank/DDBJ databases">
        <title>Roseomonas CN29.</title>
        <authorList>
            <person name="Cheng Y."/>
            <person name="He X."/>
        </authorList>
    </citation>
    <scope>NUCLEOTIDE SEQUENCE [LARGE SCALE GENOMIC DNA]</scope>
    <source>
        <strain evidence="2 3">CN29</strain>
    </source>
</reference>
<evidence type="ECO:0000313" key="3">
    <source>
        <dbReference type="Proteomes" id="UP001524642"/>
    </source>
</evidence>
<feature type="domain" description="Glycosyltransferase 61 catalytic" evidence="1">
    <location>
        <begin position="77"/>
        <end position="244"/>
    </location>
</feature>
<dbReference type="RefSeq" id="WP_257715123.1">
    <property type="nucleotide sequence ID" value="NZ_JANJOU010000003.1"/>
</dbReference>
<evidence type="ECO:0000259" key="1">
    <source>
        <dbReference type="Pfam" id="PF04577"/>
    </source>
</evidence>
<gene>
    <name evidence="2" type="ORF">NRP21_05215</name>
</gene>
<dbReference type="InterPro" id="IPR049625">
    <property type="entry name" value="Glyco_transf_61_cat"/>
</dbReference>
<accession>A0ABT1X022</accession>
<evidence type="ECO:0000313" key="2">
    <source>
        <dbReference type="EMBL" id="MCR0981445.1"/>
    </source>
</evidence>
<keyword evidence="3" id="KW-1185">Reference proteome</keyword>
<proteinExistence type="predicted"/>
<dbReference type="EMBL" id="JANJOU010000003">
    <property type="protein sequence ID" value="MCR0981445.1"/>
    <property type="molecule type" value="Genomic_DNA"/>
</dbReference>
<organism evidence="2 3">
    <name type="scientific">Roseomonas populi</name>
    <dbReference type="NCBI Taxonomy" id="3121582"/>
    <lineage>
        <taxon>Bacteria</taxon>
        <taxon>Pseudomonadati</taxon>
        <taxon>Pseudomonadota</taxon>
        <taxon>Alphaproteobacteria</taxon>
        <taxon>Acetobacterales</taxon>
        <taxon>Roseomonadaceae</taxon>
        <taxon>Roseomonas</taxon>
    </lineage>
</organism>
<dbReference type="Proteomes" id="UP001524642">
    <property type="component" value="Unassembled WGS sequence"/>
</dbReference>
<comment type="caution">
    <text evidence="2">The sequence shown here is derived from an EMBL/GenBank/DDBJ whole genome shotgun (WGS) entry which is preliminary data.</text>
</comment>